<keyword evidence="13" id="KW-1185">Reference proteome</keyword>
<comment type="function">
    <text evidence="10">Part of the ABC transporter FtsEX involved in cellular division. Has ATPase activity. Essential for cell division and viability.</text>
</comment>
<dbReference type="OrthoDB" id="9802264at2"/>
<keyword evidence="3" id="KW-1003">Cell membrane</keyword>
<evidence type="ECO:0000256" key="7">
    <source>
        <dbReference type="ARBA" id="ARBA00022970"/>
    </source>
</evidence>
<proteinExistence type="inferred from homology"/>
<dbReference type="SMART" id="SM00382">
    <property type="entry name" value="AAA"/>
    <property type="match status" value="1"/>
</dbReference>
<dbReference type="Pfam" id="PF09383">
    <property type="entry name" value="NIL"/>
    <property type="match status" value="1"/>
</dbReference>
<name>A0A2T0W920_9LACT</name>
<dbReference type="InterPro" id="IPR003593">
    <property type="entry name" value="AAA+_ATPase"/>
</dbReference>
<evidence type="ECO:0000256" key="3">
    <source>
        <dbReference type="ARBA" id="ARBA00022475"/>
    </source>
</evidence>
<dbReference type="PROSITE" id="PS50893">
    <property type="entry name" value="ABC_TRANSPORTER_2"/>
    <property type="match status" value="1"/>
</dbReference>
<organism evidence="12 13">
    <name type="scientific">Alkalibacterium olivapovliticus</name>
    <dbReference type="NCBI Taxonomy" id="99907"/>
    <lineage>
        <taxon>Bacteria</taxon>
        <taxon>Bacillati</taxon>
        <taxon>Bacillota</taxon>
        <taxon>Bacilli</taxon>
        <taxon>Lactobacillales</taxon>
        <taxon>Carnobacteriaceae</taxon>
        <taxon>Alkalibacterium</taxon>
    </lineage>
</organism>
<dbReference type="SUPFAM" id="SSF55021">
    <property type="entry name" value="ACT-like"/>
    <property type="match status" value="1"/>
</dbReference>
<dbReference type="GO" id="GO:0016887">
    <property type="term" value="F:ATP hydrolysis activity"/>
    <property type="evidence" value="ECO:0007669"/>
    <property type="project" value="InterPro"/>
</dbReference>
<feature type="domain" description="ABC transporter" evidence="11">
    <location>
        <begin position="2"/>
        <end position="241"/>
    </location>
</feature>
<dbReference type="CDD" id="cd03258">
    <property type="entry name" value="ABC_MetN_methionine_transporter"/>
    <property type="match status" value="1"/>
</dbReference>
<keyword evidence="4" id="KW-0547">Nucleotide-binding</keyword>
<comment type="catalytic activity">
    <reaction evidence="9">
        <text>ATP + H2O = ADP + phosphate + H(+)</text>
        <dbReference type="Rhea" id="RHEA:13065"/>
        <dbReference type="ChEBI" id="CHEBI:15377"/>
        <dbReference type="ChEBI" id="CHEBI:15378"/>
        <dbReference type="ChEBI" id="CHEBI:30616"/>
        <dbReference type="ChEBI" id="CHEBI:43474"/>
        <dbReference type="ChEBI" id="CHEBI:456216"/>
    </reaction>
</comment>
<dbReference type="FunFam" id="3.40.50.300:FF:000056">
    <property type="entry name" value="Cell division ATP-binding protein FtsE"/>
    <property type="match status" value="1"/>
</dbReference>
<dbReference type="AlphaFoldDB" id="A0A2T0W920"/>
<dbReference type="InterPro" id="IPR045865">
    <property type="entry name" value="ACT-like_dom_sf"/>
</dbReference>
<dbReference type="GO" id="GO:0005524">
    <property type="term" value="F:ATP binding"/>
    <property type="evidence" value="ECO:0007669"/>
    <property type="project" value="UniProtKB-KW"/>
</dbReference>
<evidence type="ECO:0000313" key="12">
    <source>
        <dbReference type="EMBL" id="PRY83004.1"/>
    </source>
</evidence>
<dbReference type="Pfam" id="PF00005">
    <property type="entry name" value="ABC_tran"/>
    <property type="match status" value="1"/>
</dbReference>
<evidence type="ECO:0000256" key="9">
    <source>
        <dbReference type="ARBA" id="ARBA00049360"/>
    </source>
</evidence>
<dbReference type="InterPro" id="IPR018449">
    <property type="entry name" value="NIL_domain"/>
</dbReference>
<comment type="caution">
    <text evidence="12">The sequence shown here is derived from an EMBL/GenBank/DDBJ whole genome shotgun (WGS) entry which is preliminary data.</text>
</comment>
<evidence type="ECO:0000256" key="5">
    <source>
        <dbReference type="ARBA" id="ARBA00022840"/>
    </source>
</evidence>
<evidence type="ECO:0000256" key="1">
    <source>
        <dbReference type="ARBA" id="ARBA00005417"/>
    </source>
</evidence>
<accession>A0A2T0W920</accession>
<evidence type="ECO:0000313" key="13">
    <source>
        <dbReference type="Proteomes" id="UP000238205"/>
    </source>
</evidence>
<dbReference type="InterPro" id="IPR050086">
    <property type="entry name" value="MetN_ABC_transporter-like"/>
</dbReference>
<dbReference type="GO" id="GO:0005886">
    <property type="term" value="C:plasma membrane"/>
    <property type="evidence" value="ECO:0007669"/>
    <property type="project" value="UniProtKB-ARBA"/>
</dbReference>
<gene>
    <name evidence="12" type="ORF">CLV38_10779</name>
</gene>
<dbReference type="PANTHER" id="PTHR43166">
    <property type="entry name" value="AMINO ACID IMPORT ATP-BINDING PROTEIN"/>
    <property type="match status" value="1"/>
</dbReference>
<dbReference type="InterPro" id="IPR041701">
    <property type="entry name" value="MetN_ABC"/>
</dbReference>
<dbReference type="Proteomes" id="UP000238205">
    <property type="component" value="Unassembled WGS sequence"/>
</dbReference>
<comment type="similarity">
    <text evidence="1">Belongs to the ABC transporter superfamily.</text>
</comment>
<evidence type="ECO:0000259" key="11">
    <source>
        <dbReference type="PROSITE" id="PS50893"/>
    </source>
</evidence>
<dbReference type="SMART" id="SM00930">
    <property type="entry name" value="NIL"/>
    <property type="match status" value="1"/>
</dbReference>
<evidence type="ECO:0000256" key="2">
    <source>
        <dbReference type="ARBA" id="ARBA00022448"/>
    </source>
</evidence>
<evidence type="ECO:0000256" key="8">
    <source>
        <dbReference type="ARBA" id="ARBA00023136"/>
    </source>
</evidence>
<keyword evidence="8" id="KW-0472">Membrane</keyword>
<evidence type="ECO:0000256" key="10">
    <source>
        <dbReference type="ARBA" id="ARBA00055994"/>
    </source>
</evidence>
<keyword evidence="6" id="KW-1278">Translocase</keyword>
<protein>
    <submittedName>
        <fullName evidence="12">D-methionine transport system ATP-binding protein</fullName>
    </submittedName>
</protein>
<dbReference type="EMBL" id="PVTO01000007">
    <property type="protein sequence ID" value="PRY83004.1"/>
    <property type="molecule type" value="Genomic_DNA"/>
</dbReference>
<evidence type="ECO:0000256" key="6">
    <source>
        <dbReference type="ARBA" id="ARBA00022967"/>
    </source>
</evidence>
<keyword evidence="2" id="KW-0813">Transport</keyword>
<dbReference type="InterPro" id="IPR027417">
    <property type="entry name" value="P-loop_NTPase"/>
</dbReference>
<dbReference type="Gene3D" id="3.30.70.260">
    <property type="match status" value="1"/>
</dbReference>
<dbReference type="SUPFAM" id="SSF52540">
    <property type="entry name" value="P-loop containing nucleoside triphosphate hydrolases"/>
    <property type="match status" value="1"/>
</dbReference>
<dbReference type="InterPro" id="IPR017871">
    <property type="entry name" value="ABC_transporter-like_CS"/>
</dbReference>
<keyword evidence="5 12" id="KW-0067">ATP-binding</keyword>
<dbReference type="PANTHER" id="PTHR43166:SF36">
    <property type="entry name" value="METHIONINE IMPORT ATP-BINDING PROTEIN METN 2"/>
    <property type="match status" value="1"/>
</dbReference>
<dbReference type="GO" id="GO:0006865">
    <property type="term" value="P:amino acid transport"/>
    <property type="evidence" value="ECO:0007669"/>
    <property type="project" value="UniProtKB-KW"/>
</dbReference>
<evidence type="ECO:0000256" key="4">
    <source>
        <dbReference type="ARBA" id="ARBA00022741"/>
    </source>
</evidence>
<keyword evidence="7" id="KW-0029">Amino-acid transport</keyword>
<dbReference type="Gene3D" id="3.40.50.300">
    <property type="entry name" value="P-loop containing nucleotide triphosphate hydrolases"/>
    <property type="match status" value="1"/>
</dbReference>
<dbReference type="PROSITE" id="PS00211">
    <property type="entry name" value="ABC_TRANSPORTER_1"/>
    <property type="match status" value="1"/>
</dbReference>
<dbReference type="RefSeq" id="WP_106192344.1">
    <property type="nucleotide sequence ID" value="NZ_PVTO01000007.1"/>
</dbReference>
<dbReference type="InterPro" id="IPR003439">
    <property type="entry name" value="ABC_transporter-like_ATP-bd"/>
</dbReference>
<sequence length="344" mass="38470">MITLEKVTKTFLNNKLAFEAVKETSLTIEKGEIYGIVGYSGAGKSTLLRLLNGLERPSSGKIVIDNSELTPLSKKELRKERQSIGMIFQHFNLLWSRTVLENVCFPLEIAGIKKADRIERARELIDLVGLSDKAEAYPAQLSGGEKQRVGIARALANNPKVLLCDEATSALDPQTTDEVLDLLAKINEELNVTIVLITHEMEVVRKICDRVAVMNKGEIVEEGSVLHVFREPKQEITKRFIKQDRETDNKETRQALTELKQAYPEGQIVQIFFQGNNVGSPIITRVSRECDCDINIIQGSIQSTHNTPMGTLIVQVLGDQDKQDKALALFKTYPVEVEVIQKDV</sequence>
<reference evidence="12 13" key="1">
    <citation type="submission" date="2018-03" db="EMBL/GenBank/DDBJ databases">
        <title>Genomic Encyclopedia of Archaeal and Bacterial Type Strains, Phase II (KMG-II): from individual species to whole genera.</title>
        <authorList>
            <person name="Goeker M."/>
        </authorList>
    </citation>
    <scope>NUCLEOTIDE SEQUENCE [LARGE SCALE GENOMIC DNA]</scope>
    <source>
        <strain evidence="12 13">DSM 13175</strain>
    </source>
</reference>